<dbReference type="GO" id="GO:0005524">
    <property type="term" value="F:ATP binding"/>
    <property type="evidence" value="ECO:0007669"/>
    <property type="project" value="UniProtKB-UniRule"/>
</dbReference>
<evidence type="ECO:0000256" key="5">
    <source>
        <dbReference type="ARBA" id="ARBA00022741"/>
    </source>
</evidence>
<feature type="binding site" evidence="12">
    <location>
        <position position="276"/>
    </location>
    <ligand>
        <name>Zn(2+)</name>
        <dbReference type="ChEBI" id="CHEBI:29105"/>
        <note>catalytic</note>
    </ligand>
</feature>
<feature type="domain" description="Aminoacyl-transfer RNA synthetases class-II family profile" evidence="13">
    <location>
        <begin position="208"/>
        <end position="475"/>
    </location>
</feature>
<dbReference type="Pfam" id="PF03129">
    <property type="entry name" value="HGTP_anticodon"/>
    <property type="match status" value="1"/>
</dbReference>
<dbReference type="InterPro" id="IPR018163">
    <property type="entry name" value="Thr/Ala-tRNA-synth_IIc_edit"/>
</dbReference>
<comment type="subcellular location">
    <subcellularLocation>
        <location evidence="12">Cytoplasm</location>
    </subcellularLocation>
</comment>
<keyword evidence="9 12" id="KW-0648">Protein biosynthesis</keyword>
<keyword evidence="10 12" id="KW-0030">Aminoacyl-tRNA synthetase</keyword>
<feature type="binding site" evidence="12">
    <location>
        <position position="452"/>
    </location>
    <ligand>
        <name>Zn(2+)</name>
        <dbReference type="ChEBI" id="CHEBI:29105"/>
        <note>catalytic</note>
    </ligand>
</feature>
<evidence type="ECO:0000256" key="9">
    <source>
        <dbReference type="ARBA" id="ARBA00022917"/>
    </source>
</evidence>
<dbReference type="Proteomes" id="UP000231382">
    <property type="component" value="Unassembled WGS sequence"/>
</dbReference>
<comment type="subunit">
    <text evidence="12">Homodimer.</text>
</comment>
<keyword evidence="3 12" id="KW-0436">Ligase</keyword>
<reference evidence="15" key="1">
    <citation type="submission" date="2017-09" db="EMBL/GenBank/DDBJ databases">
        <title>Depth-based differentiation of microbial function through sediment-hosted aquifers and enrichment of novel symbionts in the deep terrestrial subsurface.</title>
        <authorList>
            <person name="Probst A.J."/>
            <person name="Ladd B."/>
            <person name="Jarett J.K."/>
            <person name="Geller-Mcgrath D.E."/>
            <person name="Sieber C.M.K."/>
            <person name="Emerson J.B."/>
            <person name="Anantharaman K."/>
            <person name="Thomas B.C."/>
            <person name="Malmstrom R."/>
            <person name="Stieglmeier M."/>
            <person name="Klingl A."/>
            <person name="Woyke T."/>
            <person name="Ryan C.M."/>
            <person name="Banfield J.F."/>
        </authorList>
    </citation>
    <scope>NUCLEOTIDE SEQUENCE [LARGE SCALE GENOMIC DNA]</scope>
</reference>
<dbReference type="Pfam" id="PF00587">
    <property type="entry name" value="tRNA-synt_2b"/>
    <property type="match status" value="1"/>
</dbReference>
<dbReference type="GO" id="GO:0006435">
    <property type="term" value="P:threonyl-tRNA aminoacylation"/>
    <property type="evidence" value="ECO:0007669"/>
    <property type="project" value="UniProtKB-UniRule"/>
</dbReference>
<dbReference type="InterPro" id="IPR045864">
    <property type="entry name" value="aa-tRNA-synth_II/BPL/LPL"/>
</dbReference>
<dbReference type="SUPFAM" id="SSF52954">
    <property type="entry name" value="Class II aaRS ABD-related"/>
    <property type="match status" value="1"/>
</dbReference>
<dbReference type="EC" id="6.1.1.3" evidence="12"/>
<keyword evidence="7 12" id="KW-0067">ATP-binding</keyword>
<dbReference type="Gene3D" id="3.30.930.10">
    <property type="entry name" value="Bira Bifunctional Protein, Domain 2"/>
    <property type="match status" value="1"/>
</dbReference>
<dbReference type="CDD" id="cd00860">
    <property type="entry name" value="ThrRS_anticodon"/>
    <property type="match status" value="1"/>
</dbReference>
<dbReference type="GO" id="GO:0005737">
    <property type="term" value="C:cytoplasm"/>
    <property type="evidence" value="ECO:0007669"/>
    <property type="project" value="UniProtKB-SubCell"/>
</dbReference>
<sequence length="570" mass="66138">MNKEKENIDIMMARHSLSHVMAMAVLKLFPEAKLAIGPAIENGFYYDFDLSRSLSPEDLPKIEKIMREIISRNFPIVRSEKNRDDALIHFADFGQKYKVELIDDLPDEKVGFFTIDFFADLCKGPHVESTGNLKNIGWKLDKIAGAYWRADEKNAMLQRIYGLAFENEEELEKYEKLIIEAEKRDHRKLGKELDLFSFHEEGPGFPFWHPKGIELWNAIITWWRSEHRTAGYVEVKTPIILDRVLWKNSGHWDHYKENMYFTKIDDRDFAIKPMNCPGGILIYKTNLHSYRDLPIRMGEIGLVHRHELAGVLHGLLRVRQFHQDDAHIFCTEDQVQNEVVDLMALIDRMYKKLGLKYHLELSTRPDNSMGSDEMWQKAEAALISAMKSKNIEYKLNPGDGAFYGPKIDFHIEDAIGRTWQLGTIQLDFQMPERFDLEYIAEDGLKKRPVMLHRVILGSVERFIGIIIEHFAGAFPVWMAPVQAIILPISDKHLEYAEKIKKELFDAGVRVELDSRTESVGRKIRDAEMQKIPYMLIVGDKEIEANKVAVRRYGDGDKGQVEITELLKQFK</sequence>
<dbReference type="GO" id="GO:0046872">
    <property type="term" value="F:metal ion binding"/>
    <property type="evidence" value="ECO:0007669"/>
    <property type="project" value="UniProtKB-KW"/>
</dbReference>
<dbReference type="FunFam" id="3.30.930.10:FF:000002">
    <property type="entry name" value="Threonine--tRNA ligase"/>
    <property type="match status" value="1"/>
</dbReference>
<dbReference type="PANTHER" id="PTHR11451:SF44">
    <property type="entry name" value="THREONINE--TRNA LIGASE, CHLOROPLASTIC_MITOCHONDRIAL 2"/>
    <property type="match status" value="1"/>
</dbReference>
<dbReference type="GO" id="GO:0004829">
    <property type="term" value="F:threonine-tRNA ligase activity"/>
    <property type="evidence" value="ECO:0007669"/>
    <property type="project" value="UniProtKB-UniRule"/>
</dbReference>
<dbReference type="FunFam" id="3.40.50.800:FF:000001">
    <property type="entry name" value="Threonine--tRNA ligase"/>
    <property type="match status" value="1"/>
</dbReference>
<evidence type="ECO:0000313" key="14">
    <source>
        <dbReference type="EMBL" id="PIS07710.1"/>
    </source>
</evidence>
<dbReference type="InterPro" id="IPR006195">
    <property type="entry name" value="aa-tRNA-synth_II"/>
</dbReference>
<dbReference type="InterPro" id="IPR002314">
    <property type="entry name" value="aa-tRNA-synt_IIb"/>
</dbReference>
<dbReference type="InterPro" id="IPR004154">
    <property type="entry name" value="Anticodon-bd"/>
</dbReference>
<evidence type="ECO:0000259" key="13">
    <source>
        <dbReference type="PROSITE" id="PS50862"/>
    </source>
</evidence>
<evidence type="ECO:0000256" key="3">
    <source>
        <dbReference type="ARBA" id="ARBA00022598"/>
    </source>
</evidence>
<name>A0A2H0W6K9_9BACT</name>
<dbReference type="PANTHER" id="PTHR11451">
    <property type="entry name" value="THREONINE-TRNA LIGASE"/>
    <property type="match status" value="1"/>
</dbReference>
<gene>
    <name evidence="12" type="primary">thrS</name>
    <name evidence="14" type="ORF">COT78_01930</name>
</gene>
<proteinExistence type="inferred from homology"/>
<evidence type="ECO:0000256" key="12">
    <source>
        <dbReference type="HAMAP-Rule" id="MF_00184"/>
    </source>
</evidence>
<evidence type="ECO:0000256" key="1">
    <source>
        <dbReference type="ARBA" id="ARBA00008226"/>
    </source>
</evidence>
<keyword evidence="2 12" id="KW-0820">tRNA-binding</keyword>
<accession>A0A2H0W6K9</accession>
<dbReference type="PROSITE" id="PS50862">
    <property type="entry name" value="AA_TRNA_LIGASE_II"/>
    <property type="match status" value="1"/>
</dbReference>
<keyword evidence="5 12" id="KW-0547">Nucleotide-binding</keyword>
<organism evidence="14 15">
    <name type="scientific">Candidatus Berkelbacteria bacterium CG10_big_fil_rev_8_21_14_0_10_43_13</name>
    <dbReference type="NCBI Taxonomy" id="1974514"/>
    <lineage>
        <taxon>Bacteria</taxon>
        <taxon>Candidatus Berkelbacteria</taxon>
    </lineage>
</organism>
<dbReference type="Pfam" id="PF07973">
    <property type="entry name" value="tRNA_SAD"/>
    <property type="match status" value="1"/>
</dbReference>
<evidence type="ECO:0000256" key="4">
    <source>
        <dbReference type="ARBA" id="ARBA00022723"/>
    </source>
</evidence>
<dbReference type="HAMAP" id="MF_00184">
    <property type="entry name" value="Thr_tRNA_synth"/>
    <property type="match status" value="1"/>
</dbReference>
<dbReference type="InterPro" id="IPR047246">
    <property type="entry name" value="ThrRS_anticodon"/>
</dbReference>
<dbReference type="Gene3D" id="3.30.980.10">
    <property type="entry name" value="Threonyl-trna Synthetase, Chain A, domain 2"/>
    <property type="match status" value="1"/>
</dbReference>
<dbReference type="SMART" id="SM00863">
    <property type="entry name" value="tRNA_SAD"/>
    <property type="match status" value="1"/>
</dbReference>
<keyword evidence="12" id="KW-0963">Cytoplasm</keyword>
<dbReference type="InterPro" id="IPR012947">
    <property type="entry name" value="tRNA_SAD"/>
</dbReference>
<comment type="caution">
    <text evidence="14">The sequence shown here is derived from an EMBL/GenBank/DDBJ whole genome shotgun (WGS) entry which is preliminary data.</text>
</comment>
<evidence type="ECO:0000256" key="11">
    <source>
        <dbReference type="ARBA" id="ARBA00049515"/>
    </source>
</evidence>
<evidence type="ECO:0000256" key="7">
    <source>
        <dbReference type="ARBA" id="ARBA00022840"/>
    </source>
</evidence>
<keyword evidence="4 12" id="KW-0479">Metal-binding</keyword>
<keyword evidence="6 12" id="KW-0862">Zinc</keyword>
<keyword evidence="8 12" id="KW-0694">RNA-binding</keyword>
<evidence type="ECO:0000313" key="15">
    <source>
        <dbReference type="Proteomes" id="UP000231382"/>
    </source>
</evidence>
<comment type="cofactor">
    <cofactor evidence="12">
        <name>Zn(2+)</name>
        <dbReference type="ChEBI" id="CHEBI:29105"/>
    </cofactor>
    <text evidence="12">Binds 1 zinc ion per subunit.</text>
</comment>
<comment type="caution">
    <text evidence="12">Lacks conserved residue(s) required for the propagation of feature annotation.</text>
</comment>
<dbReference type="PRINTS" id="PR01047">
    <property type="entry name" value="TRNASYNTHTHR"/>
</dbReference>
<feature type="binding site" evidence="12">
    <location>
        <position position="327"/>
    </location>
    <ligand>
        <name>Zn(2+)</name>
        <dbReference type="ChEBI" id="CHEBI:29105"/>
        <note>catalytic</note>
    </ligand>
</feature>
<evidence type="ECO:0000256" key="2">
    <source>
        <dbReference type="ARBA" id="ARBA00022555"/>
    </source>
</evidence>
<dbReference type="InterPro" id="IPR002320">
    <property type="entry name" value="Thr-tRNA-ligase_IIa"/>
</dbReference>
<dbReference type="EMBL" id="PEZW01000014">
    <property type="protein sequence ID" value="PIS07710.1"/>
    <property type="molecule type" value="Genomic_DNA"/>
</dbReference>
<dbReference type="InterPro" id="IPR036621">
    <property type="entry name" value="Anticodon-bd_dom_sf"/>
</dbReference>
<dbReference type="GO" id="GO:0000049">
    <property type="term" value="F:tRNA binding"/>
    <property type="evidence" value="ECO:0007669"/>
    <property type="project" value="UniProtKB-KW"/>
</dbReference>
<dbReference type="SUPFAM" id="SSF55681">
    <property type="entry name" value="Class II aaRS and biotin synthetases"/>
    <property type="match status" value="1"/>
</dbReference>
<evidence type="ECO:0000256" key="6">
    <source>
        <dbReference type="ARBA" id="ARBA00022833"/>
    </source>
</evidence>
<protein>
    <recommendedName>
        <fullName evidence="12">Threonine--tRNA ligase</fullName>
        <ecNumber evidence="12">6.1.1.3</ecNumber>
    </recommendedName>
    <alternativeName>
        <fullName evidence="12">Threonyl-tRNA synthetase</fullName>
        <shortName evidence="12">ThrRS</shortName>
    </alternativeName>
</protein>
<dbReference type="CDD" id="cd00771">
    <property type="entry name" value="ThrRS_core"/>
    <property type="match status" value="1"/>
</dbReference>
<dbReference type="InterPro" id="IPR033728">
    <property type="entry name" value="ThrRS_core"/>
</dbReference>
<dbReference type="Gene3D" id="3.30.54.20">
    <property type="match status" value="1"/>
</dbReference>
<dbReference type="SUPFAM" id="SSF55186">
    <property type="entry name" value="ThrRS/AlaRS common domain"/>
    <property type="match status" value="1"/>
</dbReference>
<evidence type="ECO:0000256" key="8">
    <source>
        <dbReference type="ARBA" id="ARBA00022884"/>
    </source>
</evidence>
<evidence type="ECO:0000256" key="10">
    <source>
        <dbReference type="ARBA" id="ARBA00023146"/>
    </source>
</evidence>
<comment type="similarity">
    <text evidence="1 12">Belongs to the class-II aminoacyl-tRNA synthetase family.</text>
</comment>
<dbReference type="Gene3D" id="3.40.50.800">
    <property type="entry name" value="Anticodon-binding domain"/>
    <property type="match status" value="1"/>
</dbReference>
<dbReference type="NCBIfam" id="TIGR00418">
    <property type="entry name" value="thrS"/>
    <property type="match status" value="1"/>
</dbReference>
<comment type="catalytic activity">
    <reaction evidence="11 12">
        <text>tRNA(Thr) + L-threonine + ATP = L-threonyl-tRNA(Thr) + AMP + diphosphate + H(+)</text>
        <dbReference type="Rhea" id="RHEA:24624"/>
        <dbReference type="Rhea" id="RHEA-COMP:9670"/>
        <dbReference type="Rhea" id="RHEA-COMP:9704"/>
        <dbReference type="ChEBI" id="CHEBI:15378"/>
        <dbReference type="ChEBI" id="CHEBI:30616"/>
        <dbReference type="ChEBI" id="CHEBI:33019"/>
        <dbReference type="ChEBI" id="CHEBI:57926"/>
        <dbReference type="ChEBI" id="CHEBI:78442"/>
        <dbReference type="ChEBI" id="CHEBI:78534"/>
        <dbReference type="ChEBI" id="CHEBI:456215"/>
        <dbReference type="EC" id="6.1.1.3"/>
    </reaction>
</comment>
<dbReference type="AlphaFoldDB" id="A0A2H0W6K9"/>